<dbReference type="EMBL" id="KI965472">
    <property type="protein sequence ID" value="EUD66386.1"/>
    <property type="molecule type" value="Genomic_DNA"/>
</dbReference>
<evidence type="ECO:0000313" key="4">
    <source>
        <dbReference type="Proteomes" id="UP000030640"/>
    </source>
</evidence>
<feature type="region of interest" description="Disordered" evidence="1">
    <location>
        <begin position="480"/>
        <end position="580"/>
    </location>
</feature>
<reference evidence="3 4" key="1">
    <citation type="submission" date="2013-02" db="EMBL/GenBank/DDBJ databases">
        <title>The Genome Sequence of Plasmodium inui San Antonio 1.</title>
        <authorList>
            <consortium name="The Broad Institute Genome Sequencing Platform"/>
            <consortium name="The Broad Institute Genome Sequencing Center for Infectious Disease"/>
            <person name="Neafsey D."/>
            <person name="Cheeseman I."/>
            <person name="Volkman S."/>
            <person name="Adams J."/>
            <person name="Walker B."/>
            <person name="Young S.K."/>
            <person name="Zeng Q."/>
            <person name="Gargeya S."/>
            <person name="Fitzgerald M."/>
            <person name="Haas B."/>
            <person name="Abouelleil A."/>
            <person name="Alvarado L."/>
            <person name="Arachchi H.M."/>
            <person name="Berlin A.M."/>
            <person name="Chapman S.B."/>
            <person name="Dewar J."/>
            <person name="Goldberg J."/>
            <person name="Griggs A."/>
            <person name="Gujja S."/>
            <person name="Hansen M."/>
            <person name="Howarth C."/>
            <person name="Imamovic A."/>
            <person name="Larimer J."/>
            <person name="McCowan C."/>
            <person name="Murphy C."/>
            <person name="Neiman D."/>
            <person name="Pearson M."/>
            <person name="Priest M."/>
            <person name="Roberts A."/>
            <person name="Saif S."/>
            <person name="Shea T."/>
            <person name="Sisk P."/>
            <person name="Sykes S."/>
            <person name="Wortman J."/>
            <person name="Nusbaum C."/>
            <person name="Birren B."/>
        </authorList>
    </citation>
    <scope>NUCLEOTIDE SEQUENCE [LARGE SCALE GENOMIC DNA]</scope>
    <source>
        <strain evidence="3 4">San Antonio 1</strain>
    </source>
</reference>
<feature type="compositionally biased region" description="Basic and acidic residues" evidence="1">
    <location>
        <begin position="321"/>
        <end position="341"/>
    </location>
</feature>
<feature type="compositionally biased region" description="Basic and acidic residues" evidence="1">
    <location>
        <begin position="351"/>
        <end position="369"/>
    </location>
</feature>
<proteinExistence type="predicted"/>
<feature type="compositionally biased region" description="Basic and acidic residues" evidence="1">
    <location>
        <begin position="290"/>
        <end position="304"/>
    </location>
</feature>
<keyword evidence="2" id="KW-0812">Transmembrane</keyword>
<name>W7AM27_9APIC</name>
<feature type="compositionally biased region" description="Polar residues" evidence="1">
    <location>
        <begin position="378"/>
        <end position="390"/>
    </location>
</feature>
<keyword evidence="4" id="KW-1185">Reference proteome</keyword>
<accession>W7AM27</accession>
<protein>
    <submittedName>
        <fullName evidence="3">Uncharacterized protein</fullName>
    </submittedName>
</protein>
<dbReference type="AlphaFoldDB" id="W7AM27"/>
<keyword evidence="2" id="KW-0472">Membrane</keyword>
<evidence type="ECO:0000313" key="3">
    <source>
        <dbReference type="EMBL" id="EUD66386.1"/>
    </source>
</evidence>
<feature type="compositionally biased region" description="Polar residues" evidence="1">
    <location>
        <begin position="496"/>
        <end position="506"/>
    </location>
</feature>
<evidence type="ECO:0000256" key="1">
    <source>
        <dbReference type="SAM" id="MobiDB-lite"/>
    </source>
</evidence>
<feature type="compositionally biased region" description="Basic and acidic residues" evidence="1">
    <location>
        <begin position="527"/>
        <end position="538"/>
    </location>
</feature>
<feature type="transmembrane region" description="Helical" evidence="2">
    <location>
        <begin position="449"/>
        <end position="470"/>
    </location>
</feature>
<sequence>MSLIWDGDLRDPTEEKGQCEITNDKKYCYAYPDKGKDSCDRTAAGYGAWMTTLMKGRDQYTELVEGYEKGITTTKGGKNTLEWTDILDGVLTESIRSAYNEKPTENEDDDYLKLPTRRMWKGLMGADNKLPCQNSGNCQKMLYFIGCLLYILLEKDARIIRIKSNSFRRCKQLMEKVLSHPPPRKLTTDRGIYWKREGRNLCQASQSYSDCKLEFLSFLLGISTTLRQLCPKCEQVDLRTLLTKYLNCGKDQGIYCPRKPHGGNIRCTVQKNGPGEELAEIFPHQEKIVEENSREPAREAHLQTKGDGAIEENEELAITEKVADLPEDSQAKKREEIKEPNSETEQAGGDNKTDVTDEPAKPGTEKGPDSEEEVGIQRTATGTSQGTLETPSGEAGGSSIVNARTARIVKQEKGHQPESEVVQEENNARVSTRAPGPLGPEGPRVGKHISISIGLLLMVFCVGYGGYRIYRRNITVNKKRSNQKSSYVVGGKNIGNRETPNGSTVAQEQQQEGQGEDAGTKCPLSDLRGKTRNEDRKRFSLRRGVYGSPPLSHLPNAPEETRQSNSIQTLRTRGKDEDEEWDGRIQKNVLQASGVTITQV</sequence>
<evidence type="ECO:0000256" key="2">
    <source>
        <dbReference type="SAM" id="Phobius"/>
    </source>
</evidence>
<organism evidence="3 4">
    <name type="scientific">Plasmodium inui San Antonio 1</name>
    <dbReference type="NCBI Taxonomy" id="1237626"/>
    <lineage>
        <taxon>Eukaryota</taxon>
        <taxon>Sar</taxon>
        <taxon>Alveolata</taxon>
        <taxon>Apicomplexa</taxon>
        <taxon>Aconoidasida</taxon>
        <taxon>Haemosporida</taxon>
        <taxon>Plasmodiidae</taxon>
        <taxon>Plasmodium</taxon>
        <taxon>Plasmodium (Plasmodium)</taxon>
    </lineage>
</organism>
<feature type="region of interest" description="Disordered" evidence="1">
    <location>
        <begin position="290"/>
        <end position="442"/>
    </location>
</feature>
<gene>
    <name evidence="3" type="ORF">C922_03302</name>
</gene>
<dbReference type="VEuPathDB" id="PlasmoDB:C922_03302"/>
<dbReference type="RefSeq" id="XP_008817116.1">
    <property type="nucleotide sequence ID" value="XM_008818894.1"/>
</dbReference>
<dbReference type="GeneID" id="20038576"/>
<dbReference type="Proteomes" id="UP000030640">
    <property type="component" value="Unassembled WGS sequence"/>
</dbReference>
<keyword evidence="2" id="KW-1133">Transmembrane helix</keyword>
<feature type="compositionally biased region" description="Basic and acidic residues" evidence="1">
    <location>
        <begin position="409"/>
        <end position="418"/>
    </location>
</feature>